<dbReference type="BioCyc" id="AMAC1300253:G12YX-1948-MONOMER"/>
<keyword evidence="2" id="KW-0808">Transferase</keyword>
<dbReference type="KEGG" id="amh:I633_12140"/>
<dbReference type="Pfam" id="PF01636">
    <property type="entry name" value="APH"/>
    <property type="match status" value="1"/>
</dbReference>
<dbReference type="InterPro" id="IPR041726">
    <property type="entry name" value="ACAD10_11_N"/>
</dbReference>
<evidence type="ECO:0000313" key="2">
    <source>
        <dbReference type="EMBL" id="AGP78330.1"/>
    </source>
</evidence>
<protein>
    <submittedName>
        <fullName evidence="2">Aminoglycoside phosphotransferase</fullName>
    </submittedName>
</protein>
<evidence type="ECO:0000313" key="3">
    <source>
        <dbReference type="Proteomes" id="UP000014909"/>
    </source>
</evidence>
<dbReference type="PANTHER" id="PTHR47829">
    <property type="entry name" value="HYDROLASE, PUTATIVE (AFU_ORTHOLOGUE AFUA_1G12880)-RELATED"/>
    <property type="match status" value="1"/>
</dbReference>
<dbReference type="InterPro" id="IPR052898">
    <property type="entry name" value="ACAD10-like"/>
</dbReference>
<dbReference type="AlphaFoldDB" id="S5AEL1"/>
<sequence>MSQDNTKNAHAIDLAELNSYLAKACPSVGHVESADKFAGGQSNPTFKLTTDNGVYVLRRQPPGKLLKSAHAVDREFRVINALQGSDVPVPKVYHLCEDTSIIGSMFYIMAFVEGEIYWNSALPEIASCATRGAMYDEMNRVLAALHSVDIENAGLHDYGKPGSYFERQLSRWTKQYRASELEHIEEIESLIQYLESNLPEDDGQVSLVHGDFRLDNMMFDMSNNEQPKVVAVLDWELSTLGHPYADLAYQCMQLRLPSDIAHAAGLGGLDRKQLGIPSEQEYINTYCQRRGIDAIDNWTFYLAFSFFRLAAILQGVVKRAHEGNASSEKAMQLGAMVRPLAQIANKTIHHSE</sequence>
<dbReference type="SUPFAM" id="SSF56112">
    <property type="entry name" value="Protein kinase-like (PK-like)"/>
    <property type="match status" value="1"/>
</dbReference>
<dbReference type="HOGENOM" id="CLU_007526_0_1_6"/>
<name>S5AEL1_9ALTE</name>
<dbReference type="InterPro" id="IPR002575">
    <property type="entry name" value="Aminoglycoside_PTrfase"/>
</dbReference>
<dbReference type="PATRIC" id="fig|1300253.3.peg.2532"/>
<organism evidence="2 3">
    <name type="scientific">Alteromonas mediterranea 615</name>
    <dbReference type="NCBI Taxonomy" id="1300253"/>
    <lineage>
        <taxon>Bacteria</taxon>
        <taxon>Pseudomonadati</taxon>
        <taxon>Pseudomonadota</taxon>
        <taxon>Gammaproteobacteria</taxon>
        <taxon>Alteromonadales</taxon>
        <taxon>Alteromonadaceae</taxon>
        <taxon>Alteromonas/Salinimonas group</taxon>
        <taxon>Alteromonas</taxon>
    </lineage>
</organism>
<reference evidence="2 3" key="1">
    <citation type="journal article" date="2013" name="Genome Biol. Evol.">
        <title>Genomic Diversity of "Deep Ecotype" Alteromonas macleodii Isolates: Evidence for Pan-Mediterranean Clonal Frames.</title>
        <authorList>
            <person name="Lopez-Perez M."/>
            <person name="Gonzaga A."/>
            <person name="Rodriguez-Valera F."/>
        </authorList>
    </citation>
    <scope>NUCLEOTIDE SEQUENCE [LARGE SCALE GENOMIC DNA]</scope>
    <source>
        <strain evidence="3">'English Channel 615'</strain>
    </source>
</reference>
<dbReference type="EMBL" id="CP004846">
    <property type="protein sequence ID" value="AGP78330.1"/>
    <property type="molecule type" value="Genomic_DNA"/>
</dbReference>
<dbReference type="Proteomes" id="UP000014909">
    <property type="component" value="Chromosome"/>
</dbReference>
<dbReference type="GO" id="GO:0016740">
    <property type="term" value="F:transferase activity"/>
    <property type="evidence" value="ECO:0007669"/>
    <property type="project" value="UniProtKB-KW"/>
</dbReference>
<accession>S5AEL1</accession>
<gene>
    <name evidence="2" type="ORF">I633_12140</name>
</gene>
<proteinExistence type="predicted"/>
<evidence type="ECO:0000259" key="1">
    <source>
        <dbReference type="Pfam" id="PF01636"/>
    </source>
</evidence>
<dbReference type="CDD" id="cd05154">
    <property type="entry name" value="ACAD10_11_N-like"/>
    <property type="match status" value="1"/>
</dbReference>
<dbReference type="InterPro" id="IPR011009">
    <property type="entry name" value="Kinase-like_dom_sf"/>
</dbReference>
<dbReference type="PANTHER" id="PTHR47829:SF3">
    <property type="entry name" value="AMINOGLYCOSIDE PHOSPHOTRANSFERASE DOMAIN-CONTAINING PROTEIN"/>
    <property type="match status" value="1"/>
</dbReference>
<dbReference type="Gene3D" id="3.90.1200.10">
    <property type="match status" value="1"/>
</dbReference>
<feature type="domain" description="Aminoglycoside phosphotransferase" evidence="1">
    <location>
        <begin position="36"/>
        <end position="262"/>
    </location>
</feature>
<dbReference type="Gene3D" id="3.30.200.20">
    <property type="entry name" value="Phosphorylase Kinase, domain 1"/>
    <property type="match status" value="1"/>
</dbReference>